<name>A0ABW4Q5X5_9MICC</name>
<dbReference type="EMBL" id="JBHUGA010000011">
    <property type="protein sequence ID" value="MFD1845928.1"/>
    <property type="molecule type" value="Genomic_DNA"/>
</dbReference>
<dbReference type="Proteomes" id="UP001597307">
    <property type="component" value="Unassembled WGS sequence"/>
</dbReference>
<evidence type="ECO:0000256" key="5">
    <source>
        <dbReference type="ARBA" id="ARBA00023136"/>
    </source>
</evidence>
<dbReference type="InterPro" id="IPR027379">
    <property type="entry name" value="CLS_N"/>
</dbReference>
<keyword evidence="9" id="KW-1185">Reference proteome</keyword>
<evidence type="ECO:0000256" key="4">
    <source>
        <dbReference type="ARBA" id="ARBA00022989"/>
    </source>
</evidence>
<evidence type="ECO:0000313" key="8">
    <source>
        <dbReference type="EMBL" id="MFD1845928.1"/>
    </source>
</evidence>
<evidence type="ECO:0000313" key="9">
    <source>
        <dbReference type="Proteomes" id="UP001597307"/>
    </source>
</evidence>
<keyword evidence="5 6" id="KW-0472">Membrane</keyword>
<keyword evidence="2" id="KW-1003">Cell membrane</keyword>
<feature type="domain" description="Cardiolipin synthase N-terminal" evidence="7">
    <location>
        <begin position="34"/>
        <end position="74"/>
    </location>
</feature>
<gene>
    <name evidence="8" type="ORF">ACFSFX_04890</name>
</gene>
<organism evidence="8 9">
    <name type="scientific">Arthrobacter flavus</name>
    <dbReference type="NCBI Taxonomy" id="95172"/>
    <lineage>
        <taxon>Bacteria</taxon>
        <taxon>Bacillati</taxon>
        <taxon>Actinomycetota</taxon>
        <taxon>Actinomycetes</taxon>
        <taxon>Micrococcales</taxon>
        <taxon>Micrococcaceae</taxon>
        <taxon>Arthrobacter</taxon>
    </lineage>
</organism>
<comment type="subcellular location">
    <subcellularLocation>
        <location evidence="1">Cell membrane</location>
        <topology evidence="1">Multi-pass membrane protein</topology>
    </subcellularLocation>
</comment>
<keyword evidence="3 6" id="KW-0812">Transmembrane</keyword>
<proteinExistence type="predicted"/>
<keyword evidence="4 6" id="KW-1133">Transmembrane helix</keyword>
<protein>
    <submittedName>
        <fullName evidence="8">PLDc N-terminal domain-containing protein</fullName>
    </submittedName>
</protein>
<reference evidence="9" key="1">
    <citation type="journal article" date="2019" name="Int. J. Syst. Evol. Microbiol.">
        <title>The Global Catalogue of Microorganisms (GCM) 10K type strain sequencing project: providing services to taxonomists for standard genome sequencing and annotation.</title>
        <authorList>
            <consortium name="The Broad Institute Genomics Platform"/>
            <consortium name="The Broad Institute Genome Sequencing Center for Infectious Disease"/>
            <person name="Wu L."/>
            <person name="Ma J."/>
        </authorList>
    </citation>
    <scope>NUCLEOTIDE SEQUENCE [LARGE SCALE GENOMIC DNA]</scope>
    <source>
        <strain evidence="9">JCM 11496</strain>
    </source>
</reference>
<feature type="transmembrane region" description="Helical" evidence="6">
    <location>
        <begin position="55"/>
        <end position="73"/>
    </location>
</feature>
<sequence length="78" mass="8690">MDTKHRGKKCRKWSDLTTRQQTVTLVLGSIQLSLAATAWADLAKRPAAQVNGPKLVWTAIIAINFIGPVLYFVKGIRR</sequence>
<feature type="transmembrane region" description="Helical" evidence="6">
    <location>
        <begin position="21"/>
        <end position="40"/>
    </location>
</feature>
<accession>A0ABW4Q5X5</accession>
<dbReference type="RefSeq" id="WP_343880500.1">
    <property type="nucleotide sequence ID" value="NZ_BAAAIJ010000047.1"/>
</dbReference>
<dbReference type="Pfam" id="PF13396">
    <property type="entry name" value="PLDc_N"/>
    <property type="match status" value="1"/>
</dbReference>
<evidence type="ECO:0000256" key="1">
    <source>
        <dbReference type="ARBA" id="ARBA00004651"/>
    </source>
</evidence>
<evidence type="ECO:0000256" key="6">
    <source>
        <dbReference type="SAM" id="Phobius"/>
    </source>
</evidence>
<evidence type="ECO:0000259" key="7">
    <source>
        <dbReference type="Pfam" id="PF13396"/>
    </source>
</evidence>
<evidence type="ECO:0000256" key="2">
    <source>
        <dbReference type="ARBA" id="ARBA00022475"/>
    </source>
</evidence>
<comment type="caution">
    <text evidence="8">The sequence shown here is derived from an EMBL/GenBank/DDBJ whole genome shotgun (WGS) entry which is preliminary data.</text>
</comment>
<evidence type="ECO:0000256" key="3">
    <source>
        <dbReference type="ARBA" id="ARBA00022692"/>
    </source>
</evidence>